<proteinExistence type="predicted"/>
<gene>
    <name evidence="1" type="ORF">SAMN05421827_106247</name>
</gene>
<accession>A0A1G7UC16</accession>
<evidence type="ECO:0000313" key="1">
    <source>
        <dbReference type="EMBL" id="SDG44579.1"/>
    </source>
</evidence>
<keyword evidence="2" id="KW-1185">Reference proteome</keyword>
<name>A0A1G7UC16_9SPHI</name>
<dbReference type="EMBL" id="FNCH01000006">
    <property type="protein sequence ID" value="SDG44579.1"/>
    <property type="molecule type" value="Genomic_DNA"/>
</dbReference>
<sequence>MLLARKMLSPKNSNFFIIFYKYPQAFDYDWFIFIQFLARKKYRSKILVLVKVIIL</sequence>
<organism evidence="1 2">
    <name type="scientific">Pedobacter terrae</name>
    <dbReference type="NCBI Taxonomy" id="405671"/>
    <lineage>
        <taxon>Bacteria</taxon>
        <taxon>Pseudomonadati</taxon>
        <taxon>Bacteroidota</taxon>
        <taxon>Sphingobacteriia</taxon>
        <taxon>Sphingobacteriales</taxon>
        <taxon>Sphingobacteriaceae</taxon>
        <taxon>Pedobacter</taxon>
    </lineage>
</organism>
<dbReference type="Proteomes" id="UP000199643">
    <property type="component" value="Unassembled WGS sequence"/>
</dbReference>
<dbReference type="AlphaFoldDB" id="A0A1G7UC16"/>
<reference evidence="2" key="1">
    <citation type="submission" date="2016-10" db="EMBL/GenBank/DDBJ databases">
        <authorList>
            <person name="Varghese N."/>
            <person name="Submissions S."/>
        </authorList>
    </citation>
    <scope>NUCLEOTIDE SEQUENCE [LARGE SCALE GENOMIC DNA]</scope>
    <source>
        <strain evidence="2">DSM 17933</strain>
    </source>
</reference>
<protein>
    <submittedName>
        <fullName evidence="1">Uncharacterized protein</fullName>
    </submittedName>
</protein>
<evidence type="ECO:0000313" key="2">
    <source>
        <dbReference type="Proteomes" id="UP000199643"/>
    </source>
</evidence>